<evidence type="ECO:0000259" key="2">
    <source>
        <dbReference type="PROSITE" id="PS51782"/>
    </source>
</evidence>
<dbReference type="Proteomes" id="UP000229681">
    <property type="component" value="Unassembled WGS sequence"/>
</dbReference>
<protein>
    <recommendedName>
        <fullName evidence="2">LysM domain-containing protein</fullName>
    </recommendedName>
</protein>
<dbReference type="PROSITE" id="PS51782">
    <property type="entry name" value="LYSM"/>
    <property type="match status" value="1"/>
</dbReference>
<dbReference type="PANTHER" id="PTHR33734:SF22">
    <property type="entry name" value="MEMBRANE-BOUND LYTIC MUREIN TRANSGLYCOSYLASE D"/>
    <property type="match status" value="1"/>
</dbReference>
<feature type="domain" description="LysM" evidence="2">
    <location>
        <begin position="62"/>
        <end position="106"/>
    </location>
</feature>
<dbReference type="SUPFAM" id="SSF54106">
    <property type="entry name" value="LysM domain"/>
    <property type="match status" value="1"/>
</dbReference>
<dbReference type="Pfam" id="PF01476">
    <property type="entry name" value="LysM"/>
    <property type="match status" value="1"/>
</dbReference>
<comment type="caution">
    <text evidence="3">The sequence shown here is derived from an EMBL/GenBank/DDBJ whole genome shotgun (WGS) entry which is preliminary data.</text>
</comment>
<feature type="signal peptide" evidence="1">
    <location>
        <begin position="1"/>
        <end position="16"/>
    </location>
</feature>
<dbReference type="InterPro" id="IPR018392">
    <property type="entry name" value="LysM"/>
</dbReference>
<dbReference type="PANTHER" id="PTHR33734">
    <property type="entry name" value="LYSM DOMAIN-CONTAINING GPI-ANCHORED PROTEIN 2"/>
    <property type="match status" value="1"/>
</dbReference>
<feature type="chain" id="PRO_5014670157" description="LysM domain-containing protein" evidence="1">
    <location>
        <begin position="17"/>
        <end position="336"/>
    </location>
</feature>
<reference evidence="3 4" key="1">
    <citation type="submission" date="2017-11" db="EMBL/GenBank/DDBJ databases">
        <title>Evolution of Phototrophy in the Chloroflexi Phylum Driven by Horizontal Gene Transfer.</title>
        <authorList>
            <person name="Ward L.M."/>
            <person name="Hemp J."/>
            <person name="Shih P.M."/>
            <person name="Mcglynn S.E."/>
            <person name="Fischer W."/>
        </authorList>
    </citation>
    <scope>NUCLEOTIDE SEQUENCE [LARGE SCALE GENOMIC DNA]</scope>
    <source>
        <strain evidence="3">JP3_13</strain>
    </source>
</reference>
<proteinExistence type="predicted"/>
<name>A0A2M8PDD5_9CHLR</name>
<gene>
    <name evidence="3" type="ORF">CUN49_09935</name>
</gene>
<evidence type="ECO:0000313" key="3">
    <source>
        <dbReference type="EMBL" id="PJF35565.1"/>
    </source>
</evidence>
<evidence type="ECO:0000313" key="4">
    <source>
        <dbReference type="Proteomes" id="UP000229681"/>
    </source>
</evidence>
<evidence type="ECO:0000256" key="1">
    <source>
        <dbReference type="SAM" id="SignalP"/>
    </source>
</evidence>
<dbReference type="Gene3D" id="3.10.350.10">
    <property type="entry name" value="LysM domain"/>
    <property type="match status" value="1"/>
</dbReference>
<dbReference type="InterPro" id="IPR036779">
    <property type="entry name" value="LysM_dom_sf"/>
</dbReference>
<sequence>MLALAALACNLGVSTAPTPTPFVIVTPPVIVVTATPTLRLATNTPPFIAPTQPLCVPNTAWPIYFVRQGDTLANIAARSGTTVAALVQANCLTNPDVIFVGQALRVPRQPAIITPTAPFTPTPSGPSISSVAIEPSVQRGAGQFQVATGMVTLRAVGVSGAVRVAYYLQQIGTSAPVLIGESTTPQNGFAVQWLVTAGNLSAQLWAVATAANNQSAETPRLIVFTDTAFAPTIGALSVTPSQPDPLEPAVRILPLGQVLLTVSGVSNATKVLFYFVDERPGNAPILLGEDSNFNDGVGIIFNTMPFSSVPRGLVWAQAINALGQTATTASLPIVIR</sequence>
<dbReference type="SMART" id="SM00257">
    <property type="entry name" value="LysM"/>
    <property type="match status" value="1"/>
</dbReference>
<dbReference type="EMBL" id="PGTM01000138">
    <property type="protein sequence ID" value="PJF35565.1"/>
    <property type="molecule type" value="Genomic_DNA"/>
</dbReference>
<dbReference type="AlphaFoldDB" id="A0A2M8PDD5"/>
<keyword evidence="1" id="KW-0732">Signal</keyword>
<accession>A0A2M8PDD5</accession>
<dbReference type="CDD" id="cd00118">
    <property type="entry name" value="LysM"/>
    <property type="match status" value="1"/>
</dbReference>
<organism evidence="3 4">
    <name type="scientific">Candidatus Thermofonsia Clade 1 bacterium</name>
    <dbReference type="NCBI Taxonomy" id="2364210"/>
    <lineage>
        <taxon>Bacteria</taxon>
        <taxon>Bacillati</taxon>
        <taxon>Chloroflexota</taxon>
        <taxon>Candidatus Thermofontia</taxon>
        <taxon>Candidatus Thermofonsia Clade 1</taxon>
    </lineage>
</organism>